<gene>
    <name evidence="1" type="ORF">CHC_T00006585001</name>
</gene>
<accession>R7QPM5</accession>
<dbReference type="EMBL" id="HG002031">
    <property type="protein sequence ID" value="CDF39436.1"/>
    <property type="molecule type" value="Genomic_DNA"/>
</dbReference>
<dbReference type="GeneID" id="17327062"/>
<evidence type="ECO:0000313" key="2">
    <source>
        <dbReference type="Proteomes" id="UP000012073"/>
    </source>
</evidence>
<sequence>MGGDVYHVCIAIDPFVVSSVGQSFLRSPKYTPPDSFFLSLPRITRQRPSHFVAITAQLPTQPTLPDPLQPVPSRVDSNWSACVSVRPHHSPLPLPLRNESPLPQYPPC</sequence>
<proteinExistence type="predicted"/>
<name>R7QPM5_CHOCR</name>
<keyword evidence="2" id="KW-1185">Reference proteome</keyword>
<dbReference type="Proteomes" id="UP000012073">
    <property type="component" value="Unassembled WGS sequence"/>
</dbReference>
<evidence type="ECO:0000313" key="1">
    <source>
        <dbReference type="EMBL" id="CDF39436.1"/>
    </source>
</evidence>
<dbReference type="AlphaFoldDB" id="R7QPM5"/>
<protein>
    <submittedName>
        <fullName evidence="1">Uncharacterized protein</fullName>
    </submittedName>
</protein>
<organism evidence="1 2">
    <name type="scientific">Chondrus crispus</name>
    <name type="common">Carrageen Irish moss</name>
    <name type="synonym">Polymorpha crispa</name>
    <dbReference type="NCBI Taxonomy" id="2769"/>
    <lineage>
        <taxon>Eukaryota</taxon>
        <taxon>Rhodophyta</taxon>
        <taxon>Florideophyceae</taxon>
        <taxon>Rhodymeniophycidae</taxon>
        <taxon>Gigartinales</taxon>
        <taxon>Gigartinaceae</taxon>
        <taxon>Chondrus</taxon>
    </lineage>
</organism>
<reference evidence="2" key="1">
    <citation type="journal article" date="2013" name="Proc. Natl. Acad. Sci. U.S.A.">
        <title>Genome structure and metabolic features in the red seaweed Chondrus crispus shed light on evolution of the Archaeplastida.</title>
        <authorList>
            <person name="Collen J."/>
            <person name="Porcel B."/>
            <person name="Carre W."/>
            <person name="Ball S.G."/>
            <person name="Chaparro C."/>
            <person name="Tonon T."/>
            <person name="Barbeyron T."/>
            <person name="Michel G."/>
            <person name="Noel B."/>
            <person name="Valentin K."/>
            <person name="Elias M."/>
            <person name="Artiguenave F."/>
            <person name="Arun A."/>
            <person name="Aury J.M."/>
            <person name="Barbosa-Neto J.F."/>
            <person name="Bothwell J.H."/>
            <person name="Bouget F.Y."/>
            <person name="Brillet L."/>
            <person name="Cabello-Hurtado F."/>
            <person name="Capella-Gutierrez S."/>
            <person name="Charrier B."/>
            <person name="Cladiere L."/>
            <person name="Cock J.M."/>
            <person name="Coelho S.M."/>
            <person name="Colleoni C."/>
            <person name="Czjzek M."/>
            <person name="Da Silva C."/>
            <person name="Delage L."/>
            <person name="Denoeud F."/>
            <person name="Deschamps P."/>
            <person name="Dittami S.M."/>
            <person name="Gabaldon T."/>
            <person name="Gachon C.M."/>
            <person name="Groisillier A."/>
            <person name="Herve C."/>
            <person name="Jabbari K."/>
            <person name="Katinka M."/>
            <person name="Kloareg B."/>
            <person name="Kowalczyk N."/>
            <person name="Labadie K."/>
            <person name="Leblanc C."/>
            <person name="Lopez P.J."/>
            <person name="McLachlan D.H."/>
            <person name="Meslet-Cladiere L."/>
            <person name="Moustafa A."/>
            <person name="Nehr Z."/>
            <person name="Nyvall Collen P."/>
            <person name="Panaud O."/>
            <person name="Partensky F."/>
            <person name="Poulain J."/>
            <person name="Rensing S.A."/>
            <person name="Rousvoal S."/>
            <person name="Samson G."/>
            <person name="Symeonidi A."/>
            <person name="Weissenbach J."/>
            <person name="Zambounis A."/>
            <person name="Wincker P."/>
            <person name="Boyen C."/>
        </authorList>
    </citation>
    <scope>NUCLEOTIDE SEQUENCE [LARGE SCALE GENOMIC DNA]</scope>
    <source>
        <strain evidence="2">cv. Stackhouse</strain>
    </source>
</reference>
<dbReference type="RefSeq" id="XP_005719347.1">
    <property type="nucleotide sequence ID" value="XM_005719290.1"/>
</dbReference>
<dbReference type="KEGG" id="ccp:CHC_T00006585001"/>
<dbReference type="Gramene" id="CDF39436">
    <property type="protein sequence ID" value="CDF39436"/>
    <property type="gene ID" value="CHC_T00006585001"/>
</dbReference>